<keyword evidence="3" id="KW-1185">Reference proteome</keyword>
<comment type="caution">
    <text evidence="2">The sequence shown here is derived from an EMBL/GenBank/DDBJ whole genome shotgun (WGS) entry which is preliminary data.</text>
</comment>
<feature type="compositionally biased region" description="Acidic residues" evidence="1">
    <location>
        <begin position="203"/>
        <end position="213"/>
    </location>
</feature>
<organism evidence="2 3">
    <name type="scientific">Symbiodinium pilosum</name>
    <name type="common">Dinoflagellate</name>
    <dbReference type="NCBI Taxonomy" id="2952"/>
    <lineage>
        <taxon>Eukaryota</taxon>
        <taxon>Sar</taxon>
        <taxon>Alveolata</taxon>
        <taxon>Dinophyceae</taxon>
        <taxon>Suessiales</taxon>
        <taxon>Symbiodiniaceae</taxon>
        <taxon>Symbiodinium</taxon>
    </lineage>
</organism>
<name>A0A812X3K4_SYMPI</name>
<feature type="region of interest" description="Disordered" evidence="1">
    <location>
        <begin position="112"/>
        <end position="234"/>
    </location>
</feature>
<sequence>MRGRQGRSRSPLLDQDNRTKWISRTIARFGRYNQPHGLRVCSQGSFSLTNLMESWGHREGVSRQEVLHAVRVHMFHEDGMQLRFEIKQKRDDTIIRVMPKRGLFAEHRSEGGRDWNWHSREDDCRQGPETPRNAVQDSTGGTGHGAASSSTEAYARASMRPIPKKAPLPPPPSYKAPEPRSSQAGPNPARVIPARVPVKVEEPDFDPEPETDEPDQKAPDPPPGEHWEEFEDDGKPWFYYSGPKGHWCCQGPGQPVLPYEMPTME</sequence>
<protein>
    <submittedName>
        <fullName evidence="2">CTSE protein</fullName>
    </submittedName>
</protein>
<dbReference type="Proteomes" id="UP000649617">
    <property type="component" value="Unassembled WGS sequence"/>
</dbReference>
<dbReference type="AlphaFoldDB" id="A0A812X3K4"/>
<evidence type="ECO:0000313" key="2">
    <source>
        <dbReference type="EMBL" id="CAE7708695.1"/>
    </source>
</evidence>
<gene>
    <name evidence="2" type="primary">CTSE</name>
    <name evidence="2" type="ORF">SPIL2461_LOCUS20052</name>
</gene>
<dbReference type="OrthoDB" id="444469at2759"/>
<proteinExistence type="predicted"/>
<evidence type="ECO:0000256" key="1">
    <source>
        <dbReference type="SAM" id="MobiDB-lite"/>
    </source>
</evidence>
<evidence type="ECO:0000313" key="3">
    <source>
        <dbReference type="Proteomes" id="UP000649617"/>
    </source>
</evidence>
<feature type="compositionally biased region" description="Basic and acidic residues" evidence="1">
    <location>
        <begin position="214"/>
        <end position="227"/>
    </location>
</feature>
<dbReference type="EMBL" id="CAJNIZ010045038">
    <property type="protein sequence ID" value="CAE7708695.1"/>
    <property type="molecule type" value="Genomic_DNA"/>
</dbReference>
<feature type="compositionally biased region" description="Pro residues" evidence="1">
    <location>
        <begin position="164"/>
        <end position="174"/>
    </location>
</feature>
<accession>A0A812X3K4</accession>
<reference evidence="2" key="1">
    <citation type="submission" date="2021-02" db="EMBL/GenBank/DDBJ databases">
        <authorList>
            <person name="Dougan E. K."/>
            <person name="Rhodes N."/>
            <person name="Thang M."/>
            <person name="Chan C."/>
        </authorList>
    </citation>
    <scope>NUCLEOTIDE SEQUENCE</scope>
</reference>
<feature type="compositionally biased region" description="Basic and acidic residues" evidence="1">
    <location>
        <begin position="112"/>
        <end position="126"/>
    </location>
</feature>